<sequence length="453" mass="50746">MDQSWSQRLYLLLCAAWRQRWRIIIPVLIFPWVGLAVGLFSPKVYESRTTFLLPQELSQMPSLRDLMLSDSSLKDRFQVLEALLRSRFVMDGVAKESGLISDGTPPKARDAIVEGLSASVSLSLIGNEVLELTIKSDSPKKSAELLEAISRRFLYNIISRDKQSAETSERFLQSQLSERSQSLQEAEQALARYRAEHSASLPEQQSLNAARRYDLQSRRSEKSTALEVAREALAQTANSRSDAMRLLDENIARLESELMLLRSRYTDQHSEVQALNYRLGRLKEERQRAPDPATLQESDGWRLAKARVDALAQELAGFDQQIAAMDSAIAQEGEVAQTVARMEREVTVRRELYQDLSIRLEKSRLSGALGGFEQGDRVKVIDKPYAGGTPVNKPLWLFLLAGIVGGIGIGLSLAIACELLDTSLRRTDQLARLTGVPVLGRIPAITPERWLQE</sequence>
<accession>A0A0S2SG56</accession>
<evidence type="ECO:0000256" key="2">
    <source>
        <dbReference type="ARBA" id="ARBA00022475"/>
    </source>
</evidence>
<keyword evidence="4 7" id="KW-1133">Transmembrane helix</keyword>
<evidence type="ECO:0000259" key="8">
    <source>
        <dbReference type="Pfam" id="PF02706"/>
    </source>
</evidence>
<feature type="region of interest" description="Disordered" evidence="6">
    <location>
        <begin position="195"/>
        <end position="214"/>
    </location>
</feature>
<keyword evidence="3 7" id="KW-0812">Transmembrane</keyword>
<evidence type="ECO:0000256" key="4">
    <source>
        <dbReference type="ARBA" id="ARBA00022989"/>
    </source>
</evidence>
<evidence type="ECO:0000256" key="7">
    <source>
        <dbReference type="SAM" id="Phobius"/>
    </source>
</evidence>
<dbReference type="PANTHER" id="PTHR32309">
    <property type="entry name" value="TYROSINE-PROTEIN KINASE"/>
    <property type="match status" value="1"/>
</dbReference>
<dbReference type="PANTHER" id="PTHR32309:SF31">
    <property type="entry name" value="CAPSULAR EXOPOLYSACCHARIDE FAMILY"/>
    <property type="match status" value="1"/>
</dbReference>
<evidence type="ECO:0000256" key="5">
    <source>
        <dbReference type="ARBA" id="ARBA00023136"/>
    </source>
</evidence>
<dbReference type="EMBL" id="CP013067">
    <property type="protein sequence ID" value="ALP40711.1"/>
    <property type="molecule type" value="Genomic_DNA"/>
</dbReference>
<dbReference type="InterPro" id="IPR050445">
    <property type="entry name" value="Bact_polysacc_biosynth/exp"/>
</dbReference>
<feature type="domain" description="Polysaccharide chain length determinant N-terminal" evidence="8">
    <location>
        <begin position="12"/>
        <end position="96"/>
    </location>
</feature>
<keyword evidence="5 7" id="KW-0472">Membrane</keyword>
<keyword evidence="2" id="KW-1003">Cell membrane</keyword>
<gene>
    <name evidence="9" type="ORF">WL1483_1292</name>
</gene>
<reference evidence="10" key="1">
    <citation type="submission" date="2015-10" db="EMBL/GenBank/DDBJ databases">
        <title>Complete Genome Sequence of Aeromonas schubertii strain WL1483.</title>
        <authorList>
            <person name="Liu L."/>
        </authorList>
    </citation>
    <scope>NUCLEOTIDE SEQUENCE [LARGE SCALE GENOMIC DNA]</scope>
    <source>
        <strain evidence="10">WL1483</strain>
    </source>
</reference>
<feature type="transmembrane region" description="Helical" evidence="7">
    <location>
        <begin position="395"/>
        <end position="416"/>
    </location>
</feature>
<evidence type="ECO:0000256" key="6">
    <source>
        <dbReference type="SAM" id="MobiDB-lite"/>
    </source>
</evidence>
<evidence type="ECO:0000313" key="10">
    <source>
        <dbReference type="Proteomes" id="UP000058114"/>
    </source>
</evidence>
<evidence type="ECO:0000256" key="1">
    <source>
        <dbReference type="ARBA" id="ARBA00004651"/>
    </source>
</evidence>
<dbReference type="GO" id="GO:0005886">
    <property type="term" value="C:plasma membrane"/>
    <property type="evidence" value="ECO:0007669"/>
    <property type="project" value="UniProtKB-SubCell"/>
</dbReference>
<reference evidence="9 10" key="2">
    <citation type="journal article" date="2016" name="Genome Announc.">
        <title>Complete Genome Sequence of the Highly Virulent Aeromonas schubertii Strain WL1483, Isolated from Diseased Snakehead Fish (Channa argus) in China.</title>
        <authorList>
            <person name="Liu L."/>
            <person name="Li N."/>
            <person name="Zhang D."/>
            <person name="Fu X."/>
            <person name="Shi C."/>
            <person name="Lin Q."/>
            <person name="Hao G."/>
        </authorList>
    </citation>
    <scope>NUCLEOTIDE SEQUENCE [LARGE SCALE GENOMIC DNA]</scope>
    <source>
        <strain evidence="9 10">WL1483</strain>
    </source>
</reference>
<dbReference type="AlphaFoldDB" id="A0A0S2SG56"/>
<proteinExistence type="predicted"/>
<evidence type="ECO:0000256" key="3">
    <source>
        <dbReference type="ARBA" id="ARBA00022692"/>
    </source>
</evidence>
<dbReference type="RefSeq" id="WP_060586145.1">
    <property type="nucleotide sequence ID" value="NZ_CP013067.1"/>
</dbReference>
<evidence type="ECO:0000313" key="9">
    <source>
        <dbReference type="EMBL" id="ALP40711.1"/>
    </source>
</evidence>
<protein>
    <submittedName>
        <fullName evidence="9">Chain length regulator</fullName>
    </submittedName>
</protein>
<dbReference type="Proteomes" id="UP000058114">
    <property type="component" value="Chromosome"/>
</dbReference>
<dbReference type="Pfam" id="PF02706">
    <property type="entry name" value="Wzz"/>
    <property type="match status" value="1"/>
</dbReference>
<name>A0A0S2SG56_9GAMM</name>
<dbReference type="KEGG" id="asr:WL1483_1292"/>
<organism evidence="9 10">
    <name type="scientific">Aeromonas schubertii</name>
    <dbReference type="NCBI Taxonomy" id="652"/>
    <lineage>
        <taxon>Bacteria</taxon>
        <taxon>Pseudomonadati</taxon>
        <taxon>Pseudomonadota</taxon>
        <taxon>Gammaproteobacteria</taxon>
        <taxon>Aeromonadales</taxon>
        <taxon>Aeromonadaceae</taxon>
        <taxon>Aeromonas</taxon>
    </lineage>
</organism>
<dbReference type="InterPro" id="IPR003856">
    <property type="entry name" value="LPS_length_determ_N"/>
</dbReference>
<feature type="transmembrane region" description="Helical" evidence="7">
    <location>
        <begin position="21"/>
        <end position="40"/>
    </location>
</feature>
<comment type="subcellular location">
    <subcellularLocation>
        <location evidence="1">Cell membrane</location>
        <topology evidence="1">Multi-pass membrane protein</topology>
    </subcellularLocation>
</comment>
<dbReference type="PATRIC" id="fig|652.5.peg.2240"/>